<dbReference type="InterPro" id="IPR006655">
    <property type="entry name" value="Mopterin_OxRdtase_prok_CS"/>
</dbReference>
<dbReference type="GO" id="GO:0008137">
    <property type="term" value="F:NADH dehydrogenase (ubiquinone) activity"/>
    <property type="evidence" value="ECO:0007669"/>
    <property type="project" value="InterPro"/>
</dbReference>
<dbReference type="SUPFAM" id="SSF54292">
    <property type="entry name" value="2Fe-2S ferredoxin-like"/>
    <property type="match status" value="1"/>
</dbReference>
<evidence type="ECO:0000256" key="7">
    <source>
        <dbReference type="ARBA" id="ARBA00022723"/>
    </source>
</evidence>
<dbReference type="Pfam" id="PF10588">
    <property type="entry name" value="NADH-G_4Fe-4S_3"/>
    <property type="match status" value="1"/>
</dbReference>
<dbReference type="Pfam" id="PF13510">
    <property type="entry name" value="Fer2_4"/>
    <property type="match status" value="1"/>
</dbReference>
<keyword evidence="17" id="KW-0830">Ubiquinone</keyword>
<dbReference type="CDD" id="cd00368">
    <property type="entry name" value="Molybdopterin-Binding"/>
    <property type="match status" value="1"/>
</dbReference>
<dbReference type="InterPro" id="IPR036010">
    <property type="entry name" value="2Fe-2S_ferredoxin-like_sf"/>
</dbReference>
<dbReference type="GO" id="GO:0051539">
    <property type="term" value="F:4 iron, 4 sulfur cluster binding"/>
    <property type="evidence" value="ECO:0007669"/>
    <property type="project" value="UniProtKB-KW"/>
</dbReference>
<evidence type="ECO:0000256" key="5">
    <source>
        <dbReference type="ARBA" id="ARBA00022714"/>
    </source>
</evidence>
<dbReference type="InterPro" id="IPR054351">
    <property type="entry name" value="NADH_UbQ_OxRdtase_ferredoxin"/>
</dbReference>
<dbReference type="PROSITE" id="PS00641">
    <property type="entry name" value="COMPLEX1_75K_1"/>
    <property type="match status" value="1"/>
</dbReference>
<dbReference type="PANTHER" id="PTHR43105:SF10">
    <property type="entry name" value="NADH-QUINONE OXIDOREDUCTASE SUBUNIT G"/>
    <property type="match status" value="1"/>
</dbReference>
<dbReference type="InParanoid" id="E6W2P1"/>
<dbReference type="Gene3D" id="3.40.50.740">
    <property type="match status" value="1"/>
</dbReference>
<dbReference type="InterPro" id="IPR000283">
    <property type="entry name" value="NADH_UbQ_OxRdtase_75kDa_su_CS"/>
</dbReference>
<evidence type="ECO:0000256" key="13">
    <source>
        <dbReference type="ARBA" id="ARBA00034078"/>
    </source>
</evidence>
<accession>E6W2P1</accession>
<evidence type="ECO:0000313" key="18">
    <source>
        <dbReference type="Proteomes" id="UP000002572"/>
    </source>
</evidence>
<keyword evidence="9" id="KW-0408">Iron</keyword>
<keyword evidence="5" id="KW-0001">2Fe-2S</keyword>
<proteinExistence type="inferred from homology"/>
<organism evidence="17 18">
    <name type="scientific">Desulfurispirillum indicum (strain ATCC BAA-1389 / DSM 22839 / S5)</name>
    <dbReference type="NCBI Taxonomy" id="653733"/>
    <lineage>
        <taxon>Bacteria</taxon>
        <taxon>Pseudomonadati</taxon>
        <taxon>Chrysiogenota</taxon>
        <taxon>Chrysiogenia</taxon>
        <taxon>Chrysiogenales</taxon>
        <taxon>Chrysiogenaceae</taxon>
        <taxon>Desulfurispirillum</taxon>
    </lineage>
</organism>
<dbReference type="SMART" id="SM00926">
    <property type="entry name" value="Molybdop_Fe4S4"/>
    <property type="match status" value="1"/>
</dbReference>
<keyword evidence="6" id="KW-0874">Quinone</keyword>
<feature type="domain" description="4Fe-4S His(Cys)3-ligated-type" evidence="16">
    <location>
        <begin position="81"/>
        <end position="120"/>
    </location>
</feature>
<dbReference type="InterPro" id="IPR006963">
    <property type="entry name" value="Mopterin_OxRdtase_4Fe-4S_dom"/>
</dbReference>
<dbReference type="RefSeq" id="WP_013505511.1">
    <property type="nucleotide sequence ID" value="NC_014836.1"/>
</dbReference>
<dbReference type="Proteomes" id="UP000002572">
    <property type="component" value="Chromosome"/>
</dbReference>
<dbReference type="SUPFAM" id="SSF54862">
    <property type="entry name" value="4Fe-4S ferredoxins"/>
    <property type="match status" value="1"/>
</dbReference>
<dbReference type="Gene3D" id="3.30.70.20">
    <property type="match status" value="1"/>
</dbReference>
<evidence type="ECO:0000313" key="17">
    <source>
        <dbReference type="EMBL" id="ADU65625.1"/>
    </source>
</evidence>
<evidence type="ECO:0000256" key="12">
    <source>
        <dbReference type="ARBA" id="ARBA00023136"/>
    </source>
</evidence>
<name>E6W2P1_DESIS</name>
<dbReference type="PROSITE" id="PS00490">
    <property type="entry name" value="MOLYBDOPTERIN_PROK_2"/>
    <property type="match status" value="1"/>
</dbReference>
<dbReference type="FunCoup" id="E6W2P1">
    <property type="interactions" value="333"/>
</dbReference>
<keyword evidence="18" id="KW-1185">Reference proteome</keyword>
<comment type="cofactor">
    <cofactor evidence="1">
        <name>[4Fe-4S] cluster</name>
        <dbReference type="ChEBI" id="CHEBI:49883"/>
    </cofactor>
</comment>
<dbReference type="PROSITE" id="PS51669">
    <property type="entry name" value="4FE4S_MOW_BIS_MGD"/>
    <property type="match status" value="1"/>
</dbReference>
<evidence type="ECO:0000256" key="1">
    <source>
        <dbReference type="ARBA" id="ARBA00001966"/>
    </source>
</evidence>
<dbReference type="InterPro" id="IPR001041">
    <property type="entry name" value="2Fe-2S_ferredoxin-type"/>
</dbReference>
<evidence type="ECO:0000256" key="2">
    <source>
        <dbReference type="ARBA" id="ARBA00004370"/>
    </source>
</evidence>
<keyword evidence="12" id="KW-0472">Membrane</keyword>
<dbReference type="PROSITE" id="PS51839">
    <property type="entry name" value="4FE4S_HC3"/>
    <property type="match status" value="1"/>
</dbReference>
<sequence length="523" mass="57819">MANLVKIKVDGQTVEVEKGKNLIDALATVGINIPHFCYHPALGFDGNCRLCLVEIEGARGPQIACNTVVQEDMEVYLERESSKNLRRRTLEFTLINHPLDCPICDQAGECKLQDYYMELGPYESRMDYDKKVPKGKKFDFGCNVVHDQERCVLCARCVRFLRQYTKTAELGITNRGELARVTTFPDKPINNRYAMNIVDICPVGAMTSSDFRFRQRVWFMQTANSVCHGCSKGCSIFVDHNQEKYKEDKVYRFRPRPNDKINGHFMCDAGRLSYQRENENRLKSAKIAGSPESTASVVAAAARILAAADGSVFFVVSPSWTTEQMYSAKKLAAHYHGKISGYSTGTVVEGDADGILIQDDKAANRASLELLGISQDKAHFTRYLRESEVIVLLGSDILAGRSDEQVQELRQELEGKKVLLVDSHLTESSRIADMLLPCASFTEYAGTLINCDGILQQIDAAVCNENGPVAAEVLMGELSGNAWNSDLAAIREELSGKVAALADAPWSSFPASGVALDKKEAHA</sequence>
<dbReference type="InterPro" id="IPR050123">
    <property type="entry name" value="Prok_molybdopt-oxidoreductase"/>
</dbReference>
<evidence type="ECO:0000256" key="3">
    <source>
        <dbReference type="ARBA" id="ARBA00005404"/>
    </source>
</evidence>
<dbReference type="GO" id="GO:0042773">
    <property type="term" value="P:ATP synthesis coupled electron transport"/>
    <property type="evidence" value="ECO:0007669"/>
    <property type="project" value="InterPro"/>
</dbReference>
<feature type="domain" description="2Fe-2S ferredoxin-type" evidence="14">
    <location>
        <begin position="3"/>
        <end position="81"/>
    </location>
</feature>
<keyword evidence="7" id="KW-0479">Metal-binding</keyword>
<dbReference type="CDD" id="cd00207">
    <property type="entry name" value="fer2"/>
    <property type="match status" value="1"/>
</dbReference>
<dbReference type="STRING" id="653733.Selin_0885"/>
<dbReference type="GO" id="GO:0048038">
    <property type="term" value="F:quinone binding"/>
    <property type="evidence" value="ECO:0007669"/>
    <property type="project" value="UniProtKB-KW"/>
</dbReference>
<dbReference type="GO" id="GO:0016491">
    <property type="term" value="F:oxidoreductase activity"/>
    <property type="evidence" value="ECO:0007669"/>
    <property type="project" value="InterPro"/>
</dbReference>
<comment type="similarity">
    <text evidence="3">Belongs to the complex I 75 kDa subunit family.</text>
</comment>
<dbReference type="PANTHER" id="PTHR43105">
    <property type="entry name" value="RESPIRATORY NITRATE REDUCTASE"/>
    <property type="match status" value="1"/>
</dbReference>
<dbReference type="AlphaFoldDB" id="E6W2P1"/>
<dbReference type="GO" id="GO:0046872">
    <property type="term" value="F:metal ion binding"/>
    <property type="evidence" value="ECO:0007669"/>
    <property type="project" value="UniProtKB-KW"/>
</dbReference>
<keyword evidence="11" id="KW-0520">NAD</keyword>
<protein>
    <submittedName>
        <fullName evidence="17">NADH:ubiquinone oxidoreductase, subunit G, iron-sulfur binding protein</fullName>
    </submittedName>
</protein>
<evidence type="ECO:0000256" key="10">
    <source>
        <dbReference type="ARBA" id="ARBA00023014"/>
    </source>
</evidence>
<dbReference type="GO" id="GO:0016020">
    <property type="term" value="C:membrane"/>
    <property type="evidence" value="ECO:0007669"/>
    <property type="project" value="UniProtKB-SubCell"/>
</dbReference>
<evidence type="ECO:0000256" key="4">
    <source>
        <dbReference type="ARBA" id="ARBA00022485"/>
    </source>
</evidence>
<evidence type="ECO:0000259" key="14">
    <source>
        <dbReference type="PROSITE" id="PS51085"/>
    </source>
</evidence>
<dbReference type="PROSITE" id="PS51085">
    <property type="entry name" value="2FE2S_FER_2"/>
    <property type="match status" value="1"/>
</dbReference>
<evidence type="ECO:0000256" key="11">
    <source>
        <dbReference type="ARBA" id="ARBA00023027"/>
    </source>
</evidence>
<dbReference type="GO" id="GO:0051537">
    <property type="term" value="F:2 iron, 2 sulfur cluster binding"/>
    <property type="evidence" value="ECO:0007669"/>
    <property type="project" value="UniProtKB-KW"/>
</dbReference>
<feature type="domain" description="4Fe-4S Mo/W bis-MGD-type" evidence="15">
    <location>
        <begin position="220"/>
        <end position="281"/>
    </location>
</feature>
<evidence type="ECO:0000256" key="6">
    <source>
        <dbReference type="ARBA" id="ARBA00022719"/>
    </source>
</evidence>
<keyword evidence="8" id="KW-1278">Translocase</keyword>
<evidence type="ECO:0000259" key="16">
    <source>
        <dbReference type="PROSITE" id="PS51839"/>
    </source>
</evidence>
<evidence type="ECO:0000259" key="15">
    <source>
        <dbReference type="PROSITE" id="PS51669"/>
    </source>
</evidence>
<dbReference type="PROSITE" id="PS00643">
    <property type="entry name" value="COMPLEX1_75K_3"/>
    <property type="match status" value="1"/>
</dbReference>
<dbReference type="FunFam" id="3.10.20.740:FF:000004">
    <property type="entry name" value="NADH-quinone oxidoreductase"/>
    <property type="match status" value="1"/>
</dbReference>
<evidence type="ECO:0000256" key="8">
    <source>
        <dbReference type="ARBA" id="ARBA00022967"/>
    </source>
</evidence>
<dbReference type="Gene3D" id="3.10.20.740">
    <property type="match status" value="1"/>
</dbReference>
<comment type="subcellular location">
    <subcellularLocation>
        <location evidence="2">Membrane</location>
    </subcellularLocation>
</comment>
<dbReference type="Gene3D" id="2.20.25.90">
    <property type="entry name" value="ADC-like domains"/>
    <property type="match status" value="1"/>
</dbReference>
<dbReference type="eggNOG" id="COG1034">
    <property type="taxonomic scope" value="Bacteria"/>
</dbReference>
<dbReference type="Pfam" id="PF04879">
    <property type="entry name" value="Molybdop_Fe4S4"/>
    <property type="match status" value="1"/>
</dbReference>
<dbReference type="InterPro" id="IPR019574">
    <property type="entry name" value="NADH_UbQ_OxRdtase_Gsu_4Fe4S-bd"/>
</dbReference>
<dbReference type="SUPFAM" id="SSF53706">
    <property type="entry name" value="Formate dehydrogenase/DMSO reductase, domains 1-3"/>
    <property type="match status" value="2"/>
</dbReference>
<dbReference type="EMBL" id="CP002432">
    <property type="protein sequence ID" value="ADU65625.1"/>
    <property type="molecule type" value="Genomic_DNA"/>
</dbReference>
<gene>
    <name evidence="17" type="ordered locus">Selin_0885</name>
</gene>
<comment type="cofactor">
    <cofactor evidence="13">
        <name>[2Fe-2S] cluster</name>
        <dbReference type="ChEBI" id="CHEBI:190135"/>
    </cofactor>
</comment>
<keyword evidence="4" id="KW-0004">4Fe-4S</keyword>
<dbReference type="HOGENOM" id="CLU_000422_11_7_0"/>
<reference evidence="17 18" key="1">
    <citation type="submission" date="2010-12" db="EMBL/GenBank/DDBJ databases">
        <title>Complete sequence of Desulfurispirillum indicum S5.</title>
        <authorList>
            <consortium name="US DOE Joint Genome Institute"/>
            <person name="Lucas S."/>
            <person name="Copeland A."/>
            <person name="Lapidus A."/>
            <person name="Cheng J.-F."/>
            <person name="Goodwin L."/>
            <person name="Pitluck S."/>
            <person name="Chertkov O."/>
            <person name="Held B."/>
            <person name="Detter J.C."/>
            <person name="Han C."/>
            <person name="Tapia R."/>
            <person name="Land M."/>
            <person name="Hauser L."/>
            <person name="Kyrpides N."/>
            <person name="Ivanova N."/>
            <person name="Mikhailova N."/>
            <person name="Haggblom M."/>
            <person name="Rauschenbach I."/>
            <person name="Bini E."/>
            <person name="Woyke T."/>
        </authorList>
    </citation>
    <scope>NUCLEOTIDE SEQUENCE [LARGE SCALE GENOMIC DNA]</scope>
    <source>
        <strain evidence="18">ATCC BAA-1389 / DSM 22839 / S5</strain>
    </source>
</reference>
<dbReference type="SMART" id="SM00929">
    <property type="entry name" value="NADH-G_4Fe-4S_3"/>
    <property type="match status" value="1"/>
</dbReference>
<dbReference type="KEGG" id="din:Selin_0885"/>
<evidence type="ECO:0000256" key="9">
    <source>
        <dbReference type="ARBA" id="ARBA00023004"/>
    </source>
</evidence>
<dbReference type="Pfam" id="PF22117">
    <property type="entry name" value="Fer4_Nqo3"/>
    <property type="match status" value="1"/>
</dbReference>
<keyword evidence="10" id="KW-0411">Iron-sulfur</keyword>